<evidence type="ECO:0000256" key="3">
    <source>
        <dbReference type="SAM" id="SignalP"/>
    </source>
</evidence>
<evidence type="ECO:0000256" key="1">
    <source>
        <dbReference type="ARBA" id="ARBA00022630"/>
    </source>
</evidence>
<keyword evidence="1" id="KW-0285">Flavoprotein</keyword>
<evidence type="ECO:0000259" key="4">
    <source>
        <dbReference type="Pfam" id="PF00890"/>
    </source>
</evidence>
<dbReference type="InterPro" id="IPR036188">
    <property type="entry name" value="FAD/NAD-bd_sf"/>
</dbReference>
<feature type="chain" id="PRO_5041407501" description="FAD-dependent oxidoreductase 2 FAD-binding domain-containing protein" evidence="3">
    <location>
        <begin position="23"/>
        <end position="85"/>
    </location>
</feature>
<proteinExistence type="predicted"/>
<evidence type="ECO:0000313" key="6">
    <source>
        <dbReference type="Proteomes" id="UP001055115"/>
    </source>
</evidence>
<sequence length="85" mass="8695">MAVLRPITALTALLLLPFTTLAQNATSNRTYDYIVIGSGPGGGPLACNLAHAGHSTLLIEAGDDQSSDIRTIIANGGYVVTPTNG</sequence>
<accession>A0AA37PCA3</accession>
<dbReference type="Gene3D" id="3.50.50.60">
    <property type="entry name" value="FAD/NAD(P)-binding domain"/>
    <property type="match status" value="1"/>
</dbReference>
<reference evidence="5 6" key="1">
    <citation type="submission" date="2022-03" db="EMBL/GenBank/DDBJ databases">
        <title>Genome data of Colletotrichum spp.</title>
        <authorList>
            <person name="Utami Y.D."/>
            <person name="Hiruma K."/>
        </authorList>
    </citation>
    <scope>NUCLEOTIDE SEQUENCE [LARGE SCALE GENOMIC DNA]</scope>
    <source>
        <strain evidence="5 6">MAFF 239500</strain>
    </source>
</reference>
<dbReference type="Pfam" id="PF00890">
    <property type="entry name" value="FAD_binding_2"/>
    <property type="match status" value="1"/>
</dbReference>
<evidence type="ECO:0000256" key="2">
    <source>
        <dbReference type="ARBA" id="ARBA00023002"/>
    </source>
</evidence>
<name>A0AA37PCA3_9PEZI</name>
<organism evidence="5 6">
    <name type="scientific">Colletotrichum spaethianum</name>
    <dbReference type="NCBI Taxonomy" id="700344"/>
    <lineage>
        <taxon>Eukaryota</taxon>
        <taxon>Fungi</taxon>
        <taxon>Dikarya</taxon>
        <taxon>Ascomycota</taxon>
        <taxon>Pezizomycotina</taxon>
        <taxon>Sordariomycetes</taxon>
        <taxon>Hypocreomycetidae</taxon>
        <taxon>Glomerellales</taxon>
        <taxon>Glomerellaceae</taxon>
        <taxon>Colletotrichum</taxon>
        <taxon>Colletotrichum spaethianum species complex</taxon>
    </lineage>
</organism>
<dbReference type="RefSeq" id="XP_049131899.1">
    <property type="nucleotide sequence ID" value="XM_049275942.1"/>
</dbReference>
<comment type="caution">
    <text evidence="5">The sequence shown here is derived from an EMBL/GenBank/DDBJ whole genome shotgun (WGS) entry which is preliminary data.</text>
</comment>
<gene>
    <name evidence="5" type="ORF">ColSpa_09730</name>
</gene>
<dbReference type="EMBL" id="BQXU01000030">
    <property type="protein sequence ID" value="GKT49549.1"/>
    <property type="molecule type" value="Genomic_DNA"/>
</dbReference>
<feature type="signal peptide" evidence="3">
    <location>
        <begin position="1"/>
        <end position="22"/>
    </location>
</feature>
<protein>
    <recommendedName>
        <fullName evidence="4">FAD-dependent oxidoreductase 2 FAD-binding domain-containing protein</fullName>
    </recommendedName>
</protein>
<feature type="domain" description="FAD-dependent oxidoreductase 2 FAD-binding" evidence="4">
    <location>
        <begin position="32"/>
        <end position="78"/>
    </location>
</feature>
<dbReference type="GeneID" id="73330532"/>
<dbReference type="Proteomes" id="UP001055115">
    <property type="component" value="Unassembled WGS sequence"/>
</dbReference>
<evidence type="ECO:0000313" key="5">
    <source>
        <dbReference type="EMBL" id="GKT49549.1"/>
    </source>
</evidence>
<keyword evidence="6" id="KW-1185">Reference proteome</keyword>
<keyword evidence="3" id="KW-0732">Signal</keyword>
<dbReference type="GO" id="GO:0016491">
    <property type="term" value="F:oxidoreductase activity"/>
    <property type="evidence" value="ECO:0007669"/>
    <property type="project" value="UniProtKB-KW"/>
</dbReference>
<dbReference type="InterPro" id="IPR003953">
    <property type="entry name" value="FAD-dep_OxRdtase_2_FAD-bd"/>
</dbReference>
<keyword evidence="2" id="KW-0560">Oxidoreductase</keyword>
<dbReference type="SUPFAM" id="SSF51905">
    <property type="entry name" value="FAD/NAD(P)-binding domain"/>
    <property type="match status" value="1"/>
</dbReference>
<dbReference type="AlphaFoldDB" id="A0AA37PCA3"/>